<feature type="transmembrane region" description="Helical" evidence="1">
    <location>
        <begin position="22"/>
        <end position="42"/>
    </location>
</feature>
<dbReference type="Proteomes" id="UP000031970">
    <property type="component" value="Unassembled WGS sequence"/>
</dbReference>
<organism evidence="2 3">
    <name type="scientific">Bacillus subtilis subsp. subtilis</name>
    <dbReference type="NCBI Taxonomy" id="135461"/>
    <lineage>
        <taxon>Bacteria</taxon>
        <taxon>Bacillati</taxon>
        <taxon>Bacillota</taxon>
        <taxon>Bacilli</taxon>
        <taxon>Bacillales</taxon>
        <taxon>Bacillaceae</taxon>
        <taxon>Bacillus</taxon>
    </lineage>
</organism>
<keyword evidence="1" id="KW-1133">Transmembrane helix</keyword>
<protein>
    <submittedName>
        <fullName evidence="2">Ferredoxin-dependent glutamate synthase</fullName>
        <ecNumber evidence="2">1.4.7.1</ecNumber>
    </submittedName>
</protein>
<accession>A0ABD3ZPK8</accession>
<comment type="caution">
    <text evidence="2">The sequence shown here is derived from an EMBL/GenBank/DDBJ whole genome shotgun (WGS) entry which is preliminary data.</text>
</comment>
<dbReference type="EMBL" id="JSXS01000135">
    <property type="protein sequence ID" value="KIL30117.1"/>
    <property type="molecule type" value="Genomic_DNA"/>
</dbReference>
<keyword evidence="1" id="KW-0812">Transmembrane</keyword>
<dbReference type="GO" id="GO:0016041">
    <property type="term" value="F:glutamate synthase (ferredoxin) activity"/>
    <property type="evidence" value="ECO:0007669"/>
    <property type="project" value="UniProtKB-EC"/>
</dbReference>
<evidence type="ECO:0000313" key="2">
    <source>
        <dbReference type="EMBL" id="KIL30117.1"/>
    </source>
</evidence>
<evidence type="ECO:0000256" key="1">
    <source>
        <dbReference type="SAM" id="Phobius"/>
    </source>
</evidence>
<reference evidence="2 3" key="1">
    <citation type="submission" date="2014-11" db="EMBL/GenBank/DDBJ databases">
        <title>Draft Genome Sequences of Nine Bacillus subtilis Strains that Form Spores with High Heat-Resistance.</title>
        <authorList>
            <person name="Krawcyk A.O."/>
            <person name="Berendsen E.M."/>
            <person name="de Jong A."/>
            <person name="Holsappel S."/>
            <person name="Eijlander R.T."/>
            <person name="Wells-Bennik M."/>
            <person name="Kuipers O.P."/>
        </authorList>
    </citation>
    <scope>NUCLEOTIDE SEQUENCE [LARGE SCALE GENOMIC DNA]</scope>
    <source>
        <strain evidence="2 3">B4067</strain>
    </source>
</reference>
<gene>
    <name evidence="2" type="ORF">B4067_0725</name>
</gene>
<name>A0ABD3ZPK8_BACIU</name>
<keyword evidence="2" id="KW-0560">Oxidoreductase</keyword>
<evidence type="ECO:0000313" key="3">
    <source>
        <dbReference type="Proteomes" id="UP000031970"/>
    </source>
</evidence>
<dbReference type="AlphaFoldDB" id="A0ABD3ZPK8"/>
<sequence length="92" mass="10876">MFNCGNGYIKGRLRDENHHNSTIAFIIGIIAIPIVLFAWIYIKDEKQQEHSILRNYPVIGRFRYILEKIGPELRQYLYSNDNEEQPFFSKGI</sequence>
<dbReference type="EC" id="1.4.7.1" evidence="2"/>
<dbReference type="SUPFAM" id="SSF51395">
    <property type="entry name" value="FMN-linked oxidoreductases"/>
    <property type="match status" value="1"/>
</dbReference>
<keyword evidence="1" id="KW-0472">Membrane</keyword>
<proteinExistence type="predicted"/>